<dbReference type="AlphaFoldDB" id="A0A0E9QEX7"/>
<name>A0A0E9QEX7_ANGAN</name>
<evidence type="ECO:0000313" key="1">
    <source>
        <dbReference type="EMBL" id="JAH14678.1"/>
    </source>
</evidence>
<reference evidence="1" key="2">
    <citation type="journal article" date="2015" name="Fish Shellfish Immunol.">
        <title>Early steps in the European eel (Anguilla anguilla)-Vibrio vulnificus interaction in the gills: Role of the RtxA13 toxin.</title>
        <authorList>
            <person name="Callol A."/>
            <person name="Pajuelo D."/>
            <person name="Ebbesson L."/>
            <person name="Teles M."/>
            <person name="MacKenzie S."/>
            <person name="Amaro C."/>
        </authorList>
    </citation>
    <scope>NUCLEOTIDE SEQUENCE</scope>
</reference>
<dbReference type="EMBL" id="GBXM01093899">
    <property type="protein sequence ID" value="JAH14678.1"/>
    <property type="molecule type" value="Transcribed_RNA"/>
</dbReference>
<reference evidence="1" key="1">
    <citation type="submission" date="2014-11" db="EMBL/GenBank/DDBJ databases">
        <authorList>
            <person name="Amaro Gonzalez C."/>
        </authorList>
    </citation>
    <scope>NUCLEOTIDE SEQUENCE</scope>
</reference>
<protein>
    <submittedName>
        <fullName evidence="1">Uncharacterized protein</fullName>
    </submittedName>
</protein>
<accession>A0A0E9QEX7</accession>
<proteinExistence type="predicted"/>
<sequence>MEFHGRVCLQLTIVPPISMRYH</sequence>
<organism evidence="1">
    <name type="scientific">Anguilla anguilla</name>
    <name type="common">European freshwater eel</name>
    <name type="synonym">Muraena anguilla</name>
    <dbReference type="NCBI Taxonomy" id="7936"/>
    <lineage>
        <taxon>Eukaryota</taxon>
        <taxon>Metazoa</taxon>
        <taxon>Chordata</taxon>
        <taxon>Craniata</taxon>
        <taxon>Vertebrata</taxon>
        <taxon>Euteleostomi</taxon>
        <taxon>Actinopterygii</taxon>
        <taxon>Neopterygii</taxon>
        <taxon>Teleostei</taxon>
        <taxon>Anguilliformes</taxon>
        <taxon>Anguillidae</taxon>
        <taxon>Anguilla</taxon>
    </lineage>
</organism>